<feature type="non-terminal residue" evidence="1">
    <location>
        <position position="40"/>
    </location>
</feature>
<gene>
    <name evidence="1" type="ORF">VN97_g11853</name>
</gene>
<comment type="caution">
    <text evidence="1">The sequence shown here is derived from an EMBL/GenBank/DDBJ whole genome shotgun (WGS) entry which is preliminary data.</text>
</comment>
<dbReference type="AlphaFoldDB" id="A0AAI9T6D6"/>
<proteinExistence type="predicted"/>
<evidence type="ECO:0000313" key="1">
    <source>
        <dbReference type="EMBL" id="KAJ9481621.1"/>
    </source>
</evidence>
<reference evidence="1" key="2">
    <citation type="journal article" date="2016" name="Fungal Biol.">
        <title>Ochratoxin A production by Penicillium thymicola.</title>
        <authorList>
            <person name="Nguyen H.D.T."/>
            <person name="McMullin D.R."/>
            <person name="Ponomareva E."/>
            <person name="Riley R."/>
            <person name="Pomraning K.R."/>
            <person name="Baker S.E."/>
            <person name="Seifert K.A."/>
        </authorList>
    </citation>
    <scope>NUCLEOTIDE SEQUENCE</scope>
    <source>
        <strain evidence="1">DAOM 180753</strain>
    </source>
</reference>
<organism evidence="1 2">
    <name type="scientific">Penicillium thymicola</name>
    <dbReference type="NCBI Taxonomy" id="293382"/>
    <lineage>
        <taxon>Eukaryota</taxon>
        <taxon>Fungi</taxon>
        <taxon>Dikarya</taxon>
        <taxon>Ascomycota</taxon>
        <taxon>Pezizomycotina</taxon>
        <taxon>Eurotiomycetes</taxon>
        <taxon>Eurotiomycetidae</taxon>
        <taxon>Eurotiales</taxon>
        <taxon>Aspergillaceae</taxon>
        <taxon>Penicillium</taxon>
    </lineage>
</organism>
<dbReference type="Proteomes" id="UP001227192">
    <property type="component" value="Unassembled WGS sequence"/>
</dbReference>
<dbReference type="EMBL" id="LACB01000725">
    <property type="protein sequence ID" value="KAJ9481621.1"/>
    <property type="molecule type" value="Genomic_DNA"/>
</dbReference>
<evidence type="ECO:0000313" key="2">
    <source>
        <dbReference type="Proteomes" id="UP001227192"/>
    </source>
</evidence>
<protein>
    <submittedName>
        <fullName evidence="1">Uncharacterized protein</fullName>
    </submittedName>
</protein>
<name>A0AAI9T6D6_PENTH</name>
<accession>A0AAI9T6D6</accession>
<keyword evidence="2" id="KW-1185">Reference proteome</keyword>
<reference evidence="1" key="1">
    <citation type="submission" date="2015-06" db="EMBL/GenBank/DDBJ databases">
        <authorList>
            <person name="Nguyen H."/>
        </authorList>
    </citation>
    <scope>NUCLEOTIDE SEQUENCE</scope>
    <source>
        <strain evidence="1">DAOM 180753</strain>
    </source>
</reference>
<sequence length="40" mass="4655">MDPRLIMRMSVLKFDPGKIVIAVTTCPWTGELHTRPKDHY</sequence>